<sequence length="57" mass="6711">MVYYPVAADTKQQFANGTVEEIVYRLLQEKQNLAQNVMVPSDKLNIEQELYEQIYNE</sequence>
<dbReference type="EMBL" id="WUUL01000009">
    <property type="protein sequence ID" value="MXQ54778.1"/>
    <property type="molecule type" value="Genomic_DNA"/>
</dbReference>
<comment type="caution">
    <text evidence="1">The sequence shown here is derived from an EMBL/GenBank/DDBJ whole genome shotgun (WGS) entry which is preliminary data.</text>
</comment>
<name>A0A6I4VVZ1_9BACL</name>
<evidence type="ECO:0000313" key="1">
    <source>
        <dbReference type="EMBL" id="MXQ54778.1"/>
    </source>
</evidence>
<gene>
    <name evidence="1" type="ORF">GSM42_13850</name>
</gene>
<accession>A0A6I4VVZ1</accession>
<keyword evidence="2" id="KW-1185">Reference proteome</keyword>
<dbReference type="AlphaFoldDB" id="A0A6I4VVZ1"/>
<proteinExistence type="predicted"/>
<reference evidence="1 2" key="1">
    <citation type="submission" date="2019-12" db="EMBL/GenBank/DDBJ databases">
        <title>Whole-genome analyses of novel actinobacteria.</title>
        <authorList>
            <person name="Sahin N."/>
            <person name="Saygin H."/>
        </authorList>
    </citation>
    <scope>NUCLEOTIDE SEQUENCE [LARGE SCALE GENOMIC DNA]</scope>
    <source>
        <strain evidence="1 2">KC615</strain>
    </source>
</reference>
<protein>
    <submittedName>
        <fullName evidence="1">Uncharacterized protein</fullName>
    </submittedName>
</protein>
<evidence type="ECO:0000313" key="2">
    <source>
        <dbReference type="Proteomes" id="UP000430692"/>
    </source>
</evidence>
<dbReference type="RefSeq" id="WP_160802128.1">
    <property type="nucleotide sequence ID" value="NZ_WUUL01000009.1"/>
</dbReference>
<organism evidence="1 2">
    <name type="scientific">Shimazuella alba</name>
    <dbReference type="NCBI Taxonomy" id="2690964"/>
    <lineage>
        <taxon>Bacteria</taxon>
        <taxon>Bacillati</taxon>
        <taxon>Bacillota</taxon>
        <taxon>Bacilli</taxon>
        <taxon>Bacillales</taxon>
        <taxon>Thermoactinomycetaceae</taxon>
        <taxon>Shimazuella</taxon>
    </lineage>
</organism>
<dbReference type="Proteomes" id="UP000430692">
    <property type="component" value="Unassembled WGS sequence"/>
</dbReference>